<dbReference type="InterPro" id="IPR008271">
    <property type="entry name" value="Ser/Thr_kinase_AS"/>
</dbReference>
<keyword evidence="6" id="KW-0067">ATP-binding</keyword>
<feature type="domain" description="Protein kinase" evidence="10">
    <location>
        <begin position="104"/>
        <end position="368"/>
    </location>
</feature>
<organism evidence="11">
    <name type="scientific">Fagus sylvatica</name>
    <name type="common">Beechnut</name>
    <dbReference type="NCBI Taxonomy" id="28930"/>
    <lineage>
        <taxon>Eukaryota</taxon>
        <taxon>Viridiplantae</taxon>
        <taxon>Streptophyta</taxon>
        <taxon>Embryophyta</taxon>
        <taxon>Tracheophyta</taxon>
        <taxon>Spermatophyta</taxon>
        <taxon>Magnoliopsida</taxon>
        <taxon>eudicotyledons</taxon>
        <taxon>Gunneridae</taxon>
        <taxon>Pentapetalae</taxon>
        <taxon>rosids</taxon>
        <taxon>fabids</taxon>
        <taxon>Fagales</taxon>
        <taxon>Fagaceae</taxon>
        <taxon>Fagus</taxon>
    </lineage>
</organism>
<comment type="catalytic activity">
    <reaction evidence="7">
        <text>L-threonyl-[protein] + ATP = O-phospho-L-threonyl-[protein] + ADP + H(+)</text>
        <dbReference type="Rhea" id="RHEA:46608"/>
        <dbReference type="Rhea" id="RHEA-COMP:11060"/>
        <dbReference type="Rhea" id="RHEA-COMP:11605"/>
        <dbReference type="ChEBI" id="CHEBI:15378"/>
        <dbReference type="ChEBI" id="CHEBI:30013"/>
        <dbReference type="ChEBI" id="CHEBI:30616"/>
        <dbReference type="ChEBI" id="CHEBI:61977"/>
        <dbReference type="ChEBI" id="CHEBI:456216"/>
        <dbReference type="EC" id="2.7.11.1"/>
    </reaction>
</comment>
<evidence type="ECO:0000256" key="8">
    <source>
        <dbReference type="ARBA" id="ARBA00048679"/>
    </source>
</evidence>
<evidence type="ECO:0000256" key="3">
    <source>
        <dbReference type="ARBA" id="ARBA00022679"/>
    </source>
</evidence>
<dbReference type="PANTHER" id="PTHR47989:SF62">
    <property type="entry name" value="OS05G0423500 PROTEIN"/>
    <property type="match status" value="1"/>
</dbReference>
<name>A0A2N9H8Y2_FAGSY</name>
<accession>A0A2N9H8Y2</accession>
<dbReference type="SMART" id="SM00220">
    <property type="entry name" value="S_TKc"/>
    <property type="match status" value="1"/>
</dbReference>
<evidence type="ECO:0000256" key="6">
    <source>
        <dbReference type="ARBA" id="ARBA00022840"/>
    </source>
</evidence>
<keyword evidence="4" id="KW-0547">Nucleotide-binding</keyword>
<keyword evidence="9" id="KW-1133">Transmembrane helix</keyword>
<reference evidence="11" key="1">
    <citation type="submission" date="2018-02" db="EMBL/GenBank/DDBJ databases">
        <authorList>
            <person name="Cohen D.B."/>
            <person name="Kent A.D."/>
        </authorList>
    </citation>
    <scope>NUCLEOTIDE SEQUENCE</scope>
</reference>
<evidence type="ECO:0000256" key="2">
    <source>
        <dbReference type="ARBA" id="ARBA00022527"/>
    </source>
</evidence>
<feature type="transmembrane region" description="Helical" evidence="9">
    <location>
        <begin position="73"/>
        <end position="97"/>
    </location>
</feature>
<comment type="catalytic activity">
    <reaction evidence="8">
        <text>L-seryl-[protein] + ATP = O-phospho-L-seryl-[protein] + ADP + H(+)</text>
        <dbReference type="Rhea" id="RHEA:17989"/>
        <dbReference type="Rhea" id="RHEA-COMP:9863"/>
        <dbReference type="Rhea" id="RHEA-COMP:11604"/>
        <dbReference type="ChEBI" id="CHEBI:15378"/>
        <dbReference type="ChEBI" id="CHEBI:29999"/>
        <dbReference type="ChEBI" id="CHEBI:30616"/>
        <dbReference type="ChEBI" id="CHEBI:83421"/>
        <dbReference type="ChEBI" id="CHEBI:456216"/>
        <dbReference type="EC" id="2.7.11.1"/>
    </reaction>
</comment>
<dbReference type="InterPro" id="IPR011009">
    <property type="entry name" value="Kinase-like_dom_sf"/>
</dbReference>
<dbReference type="AlphaFoldDB" id="A0A2N9H8Y2"/>
<keyword evidence="3" id="KW-0808">Transferase</keyword>
<evidence type="ECO:0000259" key="10">
    <source>
        <dbReference type="PROSITE" id="PS50011"/>
    </source>
</evidence>
<keyword evidence="5" id="KW-0418">Kinase</keyword>
<protein>
    <recommendedName>
        <fullName evidence="1">non-specific serine/threonine protein kinase</fullName>
        <ecNumber evidence="1">2.7.11.1</ecNumber>
    </recommendedName>
</protein>
<dbReference type="EMBL" id="OIVN01003032">
    <property type="protein sequence ID" value="SPD08318.1"/>
    <property type="molecule type" value="Genomic_DNA"/>
</dbReference>
<dbReference type="GO" id="GO:0005524">
    <property type="term" value="F:ATP binding"/>
    <property type="evidence" value="ECO:0007669"/>
    <property type="project" value="UniProtKB-KW"/>
</dbReference>
<keyword evidence="2" id="KW-0723">Serine/threonine-protein kinase</keyword>
<dbReference type="Gene3D" id="1.10.510.10">
    <property type="entry name" value="Transferase(Phosphotransferase) domain 1"/>
    <property type="match status" value="2"/>
</dbReference>
<evidence type="ECO:0000256" key="4">
    <source>
        <dbReference type="ARBA" id="ARBA00022741"/>
    </source>
</evidence>
<evidence type="ECO:0000256" key="5">
    <source>
        <dbReference type="ARBA" id="ARBA00022777"/>
    </source>
</evidence>
<evidence type="ECO:0000256" key="1">
    <source>
        <dbReference type="ARBA" id="ARBA00012513"/>
    </source>
</evidence>
<dbReference type="Pfam" id="PF00069">
    <property type="entry name" value="Pkinase"/>
    <property type="match status" value="1"/>
</dbReference>
<dbReference type="PANTHER" id="PTHR47989">
    <property type="entry name" value="OS01G0750732 PROTEIN"/>
    <property type="match status" value="1"/>
</dbReference>
<proteinExistence type="predicted"/>
<keyword evidence="9" id="KW-0812">Transmembrane</keyword>
<dbReference type="SUPFAM" id="SSF56112">
    <property type="entry name" value="Protein kinase-like (PK-like)"/>
    <property type="match status" value="1"/>
</dbReference>
<dbReference type="GO" id="GO:0004674">
    <property type="term" value="F:protein serine/threonine kinase activity"/>
    <property type="evidence" value="ECO:0007669"/>
    <property type="project" value="UniProtKB-KW"/>
</dbReference>
<gene>
    <name evidence="11" type="ORF">FSB_LOCUS36200</name>
</gene>
<evidence type="ECO:0000256" key="9">
    <source>
        <dbReference type="SAM" id="Phobius"/>
    </source>
</evidence>
<sequence length="368" mass="40846">MTSKREFESLIPESKLQEVKLYCNQSLENSSACELCAKTAVANEFGPTDRKTARCLFSLDFALQASNTKQHTIVLSGAMIGCLVGFFGACSAVWFLWMRRKKSIRMKTNFAKDETSLILGWDQSMEGILPTGSQVAFKRFKNCSVAGDAAFAHEVEVIASVSHVNLVSLRGYCSTTVPLEGHQRIIVCDFMHNGSLYDHLFGSEVKKLSWPIRQKIVLGTARGLAYLHYGAQPAIIHRDIKASNILLDEKFEPKLADFGLANKLTEGSDVYSFGVVLLELLSGKKPLETNEGKAILLTDWAWSLVKKGRALDVIEEGMPELGSHQIMEQYVIIAVLCAHPTLHARPTMEQVVKILETDSNNWSVCPLF</sequence>
<keyword evidence="9" id="KW-0472">Membrane</keyword>
<dbReference type="EC" id="2.7.11.1" evidence="1"/>
<dbReference type="FunFam" id="1.10.510.10:FF:001023">
    <property type="entry name" value="Os07g0541700 protein"/>
    <property type="match status" value="1"/>
</dbReference>
<evidence type="ECO:0000313" key="11">
    <source>
        <dbReference type="EMBL" id="SPD08318.1"/>
    </source>
</evidence>
<dbReference type="PROSITE" id="PS50011">
    <property type="entry name" value="PROTEIN_KINASE_DOM"/>
    <property type="match status" value="1"/>
</dbReference>
<dbReference type="PROSITE" id="PS00108">
    <property type="entry name" value="PROTEIN_KINASE_ST"/>
    <property type="match status" value="1"/>
</dbReference>
<evidence type="ECO:0000256" key="7">
    <source>
        <dbReference type="ARBA" id="ARBA00047899"/>
    </source>
</evidence>
<dbReference type="InterPro" id="IPR000719">
    <property type="entry name" value="Prot_kinase_dom"/>
</dbReference>
<dbReference type="Gene3D" id="3.30.200.20">
    <property type="entry name" value="Phosphorylase Kinase, domain 1"/>
    <property type="match status" value="1"/>
</dbReference>